<dbReference type="SMART" id="SM00564">
    <property type="entry name" value="PQQ"/>
    <property type="match status" value="7"/>
</dbReference>
<organism evidence="4 5">
    <name type="scientific">Sphingobacterium hungaricum</name>
    <dbReference type="NCBI Taxonomy" id="2082723"/>
    <lineage>
        <taxon>Bacteria</taxon>
        <taxon>Pseudomonadati</taxon>
        <taxon>Bacteroidota</taxon>
        <taxon>Sphingobacteriia</taxon>
        <taxon>Sphingobacteriales</taxon>
        <taxon>Sphingobacteriaceae</taxon>
        <taxon>Sphingobacterium</taxon>
    </lineage>
</organism>
<evidence type="ECO:0000313" key="5">
    <source>
        <dbReference type="Proteomes" id="UP000616201"/>
    </source>
</evidence>
<dbReference type="EMBL" id="PRDK01000003">
    <property type="protein sequence ID" value="MBE8713086.1"/>
    <property type="molecule type" value="Genomic_DNA"/>
</dbReference>
<accession>A0A928UTK3</accession>
<dbReference type="InterPro" id="IPR002372">
    <property type="entry name" value="PQQ_rpt_dom"/>
</dbReference>
<dbReference type="GO" id="GO:0016787">
    <property type="term" value="F:hydrolase activity"/>
    <property type="evidence" value="ECO:0007669"/>
    <property type="project" value="InterPro"/>
</dbReference>
<reference evidence="4" key="1">
    <citation type="submission" date="2018-02" db="EMBL/GenBank/DDBJ databases">
        <authorList>
            <person name="Vasarhelyi B.M."/>
            <person name="Deshmukh S."/>
            <person name="Balint B."/>
            <person name="Kukolya J."/>
        </authorList>
    </citation>
    <scope>NUCLEOTIDE SEQUENCE</scope>
    <source>
        <strain evidence="4">KB22</strain>
    </source>
</reference>
<dbReference type="SUPFAM" id="SSF50998">
    <property type="entry name" value="Quinoprotein alcohol dehydrogenase-like"/>
    <property type="match status" value="1"/>
</dbReference>
<dbReference type="RefSeq" id="WP_196935653.1">
    <property type="nucleotide sequence ID" value="NZ_MU158698.1"/>
</dbReference>
<dbReference type="InterPro" id="IPR029052">
    <property type="entry name" value="Metallo-depent_PP-like"/>
</dbReference>
<name>A0A928UTK3_9SPHI</name>
<dbReference type="InterPro" id="IPR018391">
    <property type="entry name" value="PQQ_b-propeller_rpt"/>
</dbReference>
<sequence>MKNLFSILFIVIFSYSLSAQTFKFALVTDTHVGGSTGADDLRRTVADLNKQNDIDFVILSGDVTEFGSDEELRLAKQILDSLRLPLHVIPGNHDSNWSESGANTFKKTFGAETFSFAHKGYLFLGNASGPNLRMGPGQIPREHLVWMDSVFAANPNVETPVIFINHYPLDSSLNNWYDAIAKLKTRNIQLSLCGHGHSNRLYDWEGIPGVMNRSNLRAKEEVGGYNIITIDGTSASFRVRKPRQEMQGPWLTVALKNHYFSNDTAKYPRPSYAVNENFLKHANIEWTFQDNSDLIAGISSESNLFFTSNTVGEVYALNAKTGNQVWKFLTGGKIYSTPAVGKNTVVVGSSDGYIYGIHAKTGKELWKVKTDKAVLGSPSIEKDIAYIGSSDGIFRAIDVHSGKVLWQFDKVNGFVSTKPTLYKDKVLFGSWENGFYALDKTNGNLIWEWNNGHANRMFSAAACYPVAVNDRIFIVAPDRFMTCLDANTGKVIWREKKDPYRVRESMGLSADGTLVYVKTMDGELLGISTAADTMEIAFTSTLKLPYEISPTAISADKNLVLVPNNNGLLSAVDAKTGEVAWQYKISNGLINPLYFNGKTIVVSAMDGKVSKLKIK</sequence>
<gene>
    <name evidence="4" type="ORF">C4F49_05285</name>
</gene>
<evidence type="ECO:0000259" key="2">
    <source>
        <dbReference type="Pfam" id="PF00149"/>
    </source>
</evidence>
<dbReference type="SUPFAM" id="SSF56300">
    <property type="entry name" value="Metallo-dependent phosphatases"/>
    <property type="match status" value="1"/>
</dbReference>
<keyword evidence="1" id="KW-0732">Signal</keyword>
<protein>
    <submittedName>
        <fullName evidence="4">Metallophosphoesterase</fullName>
    </submittedName>
</protein>
<evidence type="ECO:0000256" key="1">
    <source>
        <dbReference type="SAM" id="SignalP"/>
    </source>
</evidence>
<feature type="chain" id="PRO_5036782807" evidence="1">
    <location>
        <begin position="20"/>
        <end position="615"/>
    </location>
</feature>
<dbReference type="Pfam" id="PF13360">
    <property type="entry name" value="PQQ_2"/>
    <property type="match status" value="2"/>
</dbReference>
<dbReference type="PANTHER" id="PTHR34512:SF30">
    <property type="entry name" value="OUTER MEMBRANE PROTEIN ASSEMBLY FACTOR BAMB"/>
    <property type="match status" value="1"/>
</dbReference>
<evidence type="ECO:0000313" key="4">
    <source>
        <dbReference type="EMBL" id="MBE8713086.1"/>
    </source>
</evidence>
<dbReference type="Pfam" id="PF00149">
    <property type="entry name" value="Metallophos"/>
    <property type="match status" value="1"/>
</dbReference>
<feature type="domain" description="Pyrrolo-quinoline quinone repeat" evidence="3">
    <location>
        <begin position="312"/>
        <end position="528"/>
    </location>
</feature>
<evidence type="ECO:0000259" key="3">
    <source>
        <dbReference type="Pfam" id="PF13360"/>
    </source>
</evidence>
<dbReference type="InterPro" id="IPR011047">
    <property type="entry name" value="Quinoprotein_ADH-like_sf"/>
</dbReference>
<comment type="caution">
    <text evidence="4">The sequence shown here is derived from an EMBL/GenBank/DDBJ whole genome shotgun (WGS) entry which is preliminary data.</text>
</comment>
<feature type="signal peptide" evidence="1">
    <location>
        <begin position="1"/>
        <end position="19"/>
    </location>
</feature>
<feature type="domain" description="Pyrrolo-quinoline quinone repeat" evidence="3">
    <location>
        <begin position="555"/>
        <end position="613"/>
    </location>
</feature>
<dbReference type="Gene3D" id="3.60.21.10">
    <property type="match status" value="1"/>
</dbReference>
<feature type="domain" description="Calcineurin-like phosphoesterase" evidence="2">
    <location>
        <begin position="22"/>
        <end position="198"/>
    </location>
</feature>
<keyword evidence="5" id="KW-1185">Reference proteome</keyword>
<dbReference type="InterPro" id="IPR015943">
    <property type="entry name" value="WD40/YVTN_repeat-like_dom_sf"/>
</dbReference>
<dbReference type="Proteomes" id="UP000616201">
    <property type="component" value="Unassembled WGS sequence"/>
</dbReference>
<dbReference type="InterPro" id="IPR004843">
    <property type="entry name" value="Calcineurin-like_PHP"/>
</dbReference>
<dbReference type="PANTHER" id="PTHR34512">
    <property type="entry name" value="CELL SURFACE PROTEIN"/>
    <property type="match status" value="1"/>
</dbReference>
<proteinExistence type="predicted"/>
<dbReference type="Gene3D" id="2.130.10.10">
    <property type="entry name" value="YVTN repeat-like/Quinoprotein amine dehydrogenase"/>
    <property type="match status" value="2"/>
</dbReference>
<dbReference type="AlphaFoldDB" id="A0A928UTK3"/>